<organism evidence="1 2">
    <name type="scientific">Chaetomium tenue</name>
    <dbReference type="NCBI Taxonomy" id="1854479"/>
    <lineage>
        <taxon>Eukaryota</taxon>
        <taxon>Fungi</taxon>
        <taxon>Dikarya</taxon>
        <taxon>Ascomycota</taxon>
        <taxon>Pezizomycotina</taxon>
        <taxon>Sordariomycetes</taxon>
        <taxon>Sordariomycetidae</taxon>
        <taxon>Sordariales</taxon>
        <taxon>Chaetomiaceae</taxon>
        <taxon>Chaetomium</taxon>
    </lineage>
</organism>
<name>A0ACB7P7G4_9PEZI</name>
<keyword evidence="2" id="KW-1185">Reference proteome</keyword>
<reference evidence="1 2" key="1">
    <citation type="journal article" date="2021" name="Nat. Commun.">
        <title>Genetic determinants of endophytism in the Arabidopsis root mycobiome.</title>
        <authorList>
            <person name="Mesny F."/>
            <person name="Miyauchi S."/>
            <person name="Thiergart T."/>
            <person name="Pickel B."/>
            <person name="Atanasova L."/>
            <person name="Karlsson M."/>
            <person name="Huettel B."/>
            <person name="Barry K.W."/>
            <person name="Haridas S."/>
            <person name="Chen C."/>
            <person name="Bauer D."/>
            <person name="Andreopoulos W."/>
            <person name="Pangilinan J."/>
            <person name="LaButti K."/>
            <person name="Riley R."/>
            <person name="Lipzen A."/>
            <person name="Clum A."/>
            <person name="Drula E."/>
            <person name="Henrissat B."/>
            <person name="Kohler A."/>
            <person name="Grigoriev I.V."/>
            <person name="Martin F.M."/>
            <person name="Hacquard S."/>
        </authorList>
    </citation>
    <scope>NUCLEOTIDE SEQUENCE [LARGE SCALE GENOMIC DNA]</scope>
    <source>
        <strain evidence="1 2">MPI-SDFR-AT-0079</strain>
    </source>
</reference>
<sequence length="507" mass="56652">MTPVEEAGARREPGTMHAFINSSAAWLNEHIKSFIRQHVPDAVFIDDFDEFPIGVDTVFQYCDGWALTQNFAAINVAKTGLINAYPNSDALARKDFLAAVVEYWATKRPDSILRKHVPLTVRLTLDYAEYVDDSLMAADDLSLLHSLEQNEAKDAQHREWWILKPALVDCGAGIRLFSTIEELASHLELAENETDDDEEESEESEAGEVATETSIESEKENSKDNGPVFSPTLTTPGLEGLDLLVTTTNALSLSNNPSTKDASKKPVRAKKPQYIFKAGGRIPSAQMRAFVAQRYIVAIPPLDGRKWHVRSYALSLGRLKVHVAREMLALLAVEAYQPPWENPSLKSSLTNTALQDEDEFVERESMRDFWAADGKGMFPDRPDWKTHVFYQICGITAELFRAAAHTMADKFTTLDKCFELFALDFLIDESGNAWLLEVNETPAFYQHGVAGPMALRLMEAIICATMEHMGKATPGDPKNAVMRNRLVEVLDETDKLGKSNITEIRPE</sequence>
<proteinExistence type="predicted"/>
<dbReference type="EMBL" id="JAGIZQ010000004">
    <property type="protein sequence ID" value="KAH6632255.1"/>
    <property type="molecule type" value="Genomic_DNA"/>
</dbReference>
<gene>
    <name evidence="1" type="ORF">F5144DRAFT_573436</name>
</gene>
<dbReference type="Proteomes" id="UP000724584">
    <property type="component" value="Unassembled WGS sequence"/>
</dbReference>
<protein>
    <submittedName>
        <fullName evidence="1">TTL domain-containing protein</fullName>
    </submittedName>
</protein>
<evidence type="ECO:0000313" key="1">
    <source>
        <dbReference type="EMBL" id="KAH6632255.1"/>
    </source>
</evidence>
<comment type="caution">
    <text evidence="1">The sequence shown here is derived from an EMBL/GenBank/DDBJ whole genome shotgun (WGS) entry which is preliminary data.</text>
</comment>
<accession>A0ACB7P7G4</accession>
<evidence type="ECO:0000313" key="2">
    <source>
        <dbReference type="Proteomes" id="UP000724584"/>
    </source>
</evidence>